<keyword evidence="5 7" id="KW-0496">Mitochondrion</keyword>
<comment type="catalytic activity">
    <reaction evidence="6 7">
        <text>L-arginyl-[protein] + 2 S-adenosyl-L-methionine = N(omega),N(omega)'-dimethyl-L-arginyl-[protein] + 2 S-adenosyl-L-homocysteine + 2 H(+)</text>
        <dbReference type="Rhea" id="RHEA:48108"/>
        <dbReference type="Rhea" id="RHEA-COMP:10532"/>
        <dbReference type="Rhea" id="RHEA-COMP:11992"/>
        <dbReference type="ChEBI" id="CHEBI:15378"/>
        <dbReference type="ChEBI" id="CHEBI:29965"/>
        <dbReference type="ChEBI" id="CHEBI:57856"/>
        <dbReference type="ChEBI" id="CHEBI:59789"/>
        <dbReference type="ChEBI" id="CHEBI:88221"/>
        <dbReference type="EC" id="2.1.1.320"/>
    </reaction>
</comment>
<protein>
    <recommendedName>
        <fullName evidence="7">Protein arginine methyltransferase NDUFAF7</fullName>
        <ecNumber evidence="7">2.1.1.320</ecNumber>
    </recommendedName>
</protein>
<comment type="caution">
    <text evidence="9">The sequence shown here is derived from an EMBL/GenBank/DDBJ whole genome shotgun (WGS) entry which is preliminary data.</text>
</comment>
<proteinExistence type="inferred from homology"/>
<dbReference type="EC" id="2.1.1.320" evidence="7"/>
<dbReference type="InterPro" id="IPR003788">
    <property type="entry name" value="NDUFAF7"/>
</dbReference>
<keyword evidence="3 7" id="KW-0489">Methyltransferase</keyword>
<dbReference type="InterPro" id="IPR029063">
    <property type="entry name" value="SAM-dependent_MTases_sf"/>
</dbReference>
<dbReference type="GO" id="GO:0005739">
    <property type="term" value="C:mitochondrion"/>
    <property type="evidence" value="ECO:0007669"/>
    <property type="project" value="UniProtKB-SubCell"/>
</dbReference>
<feature type="region of interest" description="Disordered" evidence="8">
    <location>
        <begin position="287"/>
        <end position="316"/>
    </location>
</feature>
<comment type="function">
    <text evidence="7">Arginine methyltransferase involved in the assembly or stability of mitochondrial NADH:ubiquinone oxidoreductase complex (complex I).</text>
</comment>
<dbReference type="GO" id="GO:0035243">
    <property type="term" value="F:protein-arginine omega-N symmetric methyltransferase activity"/>
    <property type="evidence" value="ECO:0007669"/>
    <property type="project" value="UniProtKB-EC"/>
</dbReference>
<dbReference type="PANTHER" id="PTHR12049:SF7">
    <property type="entry name" value="PROTEIN ARGININE METHYLTRANSFERASE NDUFAF7, MITOCHONDRIAL"/>
    <property type="match status" value="1"/>
</dbReference>
<dbReference type="Gene3D" id="3.40.50.12710">
    <property type="match status" value="1"/>
</dbReference>
<comment type="similarity">
    <text evidence="2 7">Belongs to the NDUFAF7 family.</text>
</comment>
<evidence type="ECO:0000256" key="6">
    <source>
        <dbReference type="ARBA" id="ARBA00048612"/>
    </source>
</evidence>
<evidence type="ECO:0000256" key="4">
    <source>
        <dbReference type="ARBA" id="ARBA00022679"/>
    </source>
</evidence>
<dbReference type="GeneID" id="90075767"/>
<keyword evidence="4 7" id="KW-0808">Transferase</keyword>
<evidence type="ECO:0000256" key="2">
    <source>
        <dbReference type="ARBA" id="ARBA00005891"/>
    </source>
</evidence>
<evidence type="ECO:0000313" key="10">
    <source>
        <dbReference type="Proteomes" id="UP001360560"/>
    </source>
</evidence>
<name>A0AAV5QTQ4_9ASCO</name>
<accession>A0AAV5QTQ4</accession>
<dbReference type="GO" id="GO:0032259">
    <property type="term" value="P:methylation"/>
    <property type="evidence" value="ECO:0007669"/>
    <property type="project" value="UniProtKB-KW"/>
</dbReference>
<evidence type="ECO:0000256" key="1">
    <source>
        <dbReference type="ARBA" id="ARBA00004173"/>
    </source>
</evidence>
<dbReference type="EMBL" id="BTFZ01000012">
    <property type="protein sequence ID" value="GMM37792.1"/>
    <property type="molecule type" value="Genomic_DNA"/>
</dbReference>
<dbReference type="GO" id="GO:0032981">
    <property type="term" value="P:mitochondrial respiratory chain complex I assembly"/>
    <property type="evidence" value="ECO:0007669"/>
    <property type="project" value="TreeGrafter"/>
</dbReference>
<dbReference type="Pfam" id="PF02636">
    <property type="entry name" value="Methyltransf_28"/>
    <property type="match status" value="1"/>
</dbReference>
<evidence type="ECO:0000256" key="8">
    <source>
        <dbReference type="SAM" id="MobiDB-lite"/>
    </source>
</evidence>
<evidence type="ECO:0000256" key="7">
    <source>
        <dbReference type="RuleBase" id="RU364114"/>
    </source>
</evidence>
<dbReference type="InterPro" id="IPR038375">
    <property type="entry name" value="NDUFAF7_sf"/>
</dbReference>
<evidence type="ECO:0000313" key="9">
    <source>
        <dbReference type="EMBL" id="GMM37792.1"/>
    </source>
</evidence>
<reference evidence="9 10" key="1">
    <citation type="journal article" date="2023" name="Elife">
        <title>Identification of key yeast species and microbe-microbe interactions impacting larval growth of Drosophila in the wild.</title>
        <authorList>
            <person name="Mure A."/>
            <person name="Sugiura Y."/>
            <person name="Maeda R."/>
            <person name="Honda K."/>
            <person name="Sakurai N."/>
            <person name="Takahashi Y."/>
            <person name="Watada M."/>
            <person name="Katoh T."/>
            <person name="Gotoh A."/>
            <person name="Gotoh Y."/>
            <person name="Taniguchi I."/>
            <person name="Nakamura K."/>
            <person name="Hayashi T."/>
            <person name="Katayama T."/>
            <person name="Uemura T."/>
            <person name="Hattori Y."/>
        </authorList>
    </citation>
    <scope>NUCLEOTIDE SEQUENCE [LARGE SCALE GENOMIC DNA]</scope>
    <source>
        <strain evidence="9 10">SC-9</strain>
    </source>
</reference>
<comment type="subcellular location">
    <subcellularLocation>
        <location evidence="1 7">Mitochondrion</location>
    </subcellularLocation>
</comment>
<gene>
    <name evidence="9" type="ORF">DASC09_051170</name>
</gene>
<feature type="compositionally biased region" description="Polar residues" evidence="8">
    <location>
        <begin position="302"/>
        <end position="316"/>
    </location>
</feature>
<dbReference type="FunFam" id="3.40.50.12710:FF:000008">
    <property type="entry name" value="Protein arginine methyltransferase NDUFAF7"/>
    <property type="match status" value="1"/>
</dbReference>
<dbReference type="AlphaFoldDB" id="A0AAV5QTQ4"/>
<dbReference type="SUPFAM" id="SSF53335">
    <property type="entry name" value="S-adenosyl-L-methionine-dependent methyltransferases"/>
    <property type="match status" value="1"/>
</dbReference>
<sequence>MLRVLSRRTSQLSKVRNFTKVSVSKFSNASLLSQEVTSESPKVPSYSRPKIRLDSLSRILVETIKTTGPLSLSSYMKTCLTHTDYGYYTTKDPLGIRSSGDFVTSPEISQMFGEMIGVWFFTVYLTQNKPNNVQFIEFGPGKGTLMHDLLKSFNQLLRSSTLKEKISIVMVEASPLLRLEQFELLCGKDNKIKESEDGIGYVGVTKWGNKIRWVDTEQDIEEIGHKDHSNYVVCHEFFDALPIKQFEKTEQGWRECLVDYILPEDRTTKESEGRLTLPSQTTIKSSDLEAEKEPSFHMTVSPKKTTSAFVPQQSPRHNALPIGSRVEISPETLTYSKKIHQIITSNEKQQGAALYIDYGPADTIPINTLRGIKDHAIVSPFVNPGTVDLSADVDFQGIKVLSENLGGVDVHGPVEQGDWLNELGMQYRAEHLINKSKNDADKERISKSYIRLVDKSDAGMGKIYKFMGILPKGTTKPVGFGGSVSE</sequence>
<evidence type="ECO:0000256" key="3">
    <source>
        <dbReference type="ARBA" id="ARBA00022603"/>
    </source>
</evidence>
<dbReference type="RefSeq" id="XP_064854788.1">
    <property type="nucleotide sequence ID" value="XM_064998716.1"/>
</dbReference>
<keyword evidence="10" id="KW-1185">Reference proteome</keyword>
<dbReference type="PANTHER" id="PTHR12049">
    <property type="entry name" value="PROTEIN ARGININE METHYLTRANSFERASE NDUFAF7, MITOCHONDRIAL"/>
    <property type="match status" value="1"/>
</dbReference>
<dbReference type="Proteomes" id="UP001360560">
    <property type="component" value="Unassembled WGS sequence"/>
</dbReference>
<evidence type="ECO:0000256" key="5">
    <source>
        <dbReference type="ARBA" id="ARBA00023128"/>
    </source>
</evidence>
<organism evidence="9 10">
    <name type="scientific">Saccharomycopsis crataegensis</name>
    <dbReference type="NCBI Taxonomy" id="43959"/>
    <lineage>
        <taxon>Eukaryota</taxon>
        <taxon>Fungi</taxon>
        <taxon>Dikarya</taxon>
        <taxon>Ascomycota</taxon>
        <taxon>Saccharomycotina</taxon>
        <taxon>Saccharomycetes</taxon>
        <taxon>Saccharomycopsidaceae</taxon>
        <taxon>Saccharomycopsis</taxon>
    </lineage>
</organism>